<dbReference type="Proteomes" id="UP001212997">
    <property type="component" value="Unassembled WGS sequence"/>
</dbReference>
<feature type="region of interest" description="Disordered" evidence="1">
    <location>
        <begin position="295"/>
        <end position="341"/>
    </location>
</feature>
<reference evidence="2" key="1">
    <citation type="submission" date="2022-07" db="EMBL/GenBank/DDBJ databases">
        <title>Genome Sequence of Physisporinus lineatus.</title>
        <authorList>
            <person name="Buettner E."/>
        </authorList>
    </citation>
    <scope>NUCLEOTIDE SEQUENCE</scope>
    <source>
        <strain evidence="2">VT162</strain>
    </source>
</reference>
<protein>
    <submittedName>
        <fullName evidence="2">Uncharacterized protein</fullName>
    </submittedName>
</protein>
<evidence type="ECO:0000313" key="2">
    <source>
        <dbReference type="EMBL" id="KAJ3475318.1"/>
    </source>
</evidence>
<evidence type="ECO:0000256" key="1">
    <source>
        <dbReference type="SAM" id="MobiDB-lite"/>
    </source>
</evidence>
<proteinExistence type="predicted"/>
<accession>A0AAD5USB8</accession>
<organism evidence="2 3">
    <name type="scientific">Meripilus lineatus</name>
    <dbReference type="NCBI Taxonomy" id="2056292"/>
    <lineage>
        <taxon>Eukaryota</taxon>
        <taxon>Fungi</taxon>
        <taxon>Dikarya</taxon>
        <taxon>Basidiomycota</taxon>
        <taxon>Agaricomycotina</taxon>
        <taxon>Agaricomycetes</taxon>
        <taxon>Polyporales</taxon>
        <taxon>Meripilaceae</taxon>
        <taxon>Meripilus</taxon>
    </lineage>
</organism>
<feature type="compositionally biased region" description="Polar residues" evidence="1">
    <location>
        <begin position="328"/>
        <end position="341"/>
    </location>
</feature>
<evidence type="ECO:0000313" key="3">
    <source>
        <dbReference type="Proteomes" id="UP001212997"/>
    </source>
</evidence>
<dbReference type="AlphaFoldDB" id="A0AAD5USB8"/>
<feature type="compositionally biased region" description="Low complexity" evidence="1">
    <location>
        <begin position="1"/>
        <end position="15"/>
    </location>
</feature>
<dbReference type="EMBL" id="JANAWD010000877">
    <property type="protein sequence ID" value="KAJ3475318.1"/>
    <property type="molecule type" value="Genomic_DNA"/>
</dbReference>
<keyword evidence="3" id="KW-1185">Reference proteome</keyword>
<feature type="region of interest" description="Disordered" evidence="1">
    <location>
        <begin position="1"/>
        <end position="50"/>
    </location>
</feature>
<name>A0AAD5USB8_9APHY</name>
<feature type="compositionally biased region" description="Low complexity" evidence="1">
    <location>
        <begin position="22"/>
        <end position="50"/>
    </location>
</feature>
<gene>
    <name evidence="2" type="ORF">NLI96_g11918</name>
</gene>
<sequence length="341" mass="37615">MSSPPASSSPRPATPHLSDGTPELSEPSSSANPSSSTNPSSSAKTSSSLSQKQKDLRVILKVPLGILKKIMQSKFYLGNPAIRSPAYTRWHSNKGVNILTLIPAKSDSNRLKIKELCVEFPSEIHPDASFLTVCGGYLTPEEKIERNMRPYDSDFHKTKASAILTYPVNFPDFPKKAWNNLIAAAREIQKLGIGSESGVIPAKYAKWPRYCKNPGAKIEMRKILADPNYEPVPLPAYDINGVLIPPAQYETKLYGATVHVKAVIVHQFFKTHNSHNYFLDIRSLNVIREPSAMASSDEDDNSVLLPHLRKLPLSQSTPERSKPRIAGNQGSPSRSISKLPH</sequence>
<comment type="caution">
    <text evidence="2">The sequence shown here is derived from an EMBL/GenBank/DDBJ whole genome shotgun (WGS) entry which is preliminary data.</text>
</comment>